<organism evidence="3 4">
    <name type="scientific">Tepidamorphus gemmatus</name>
    <dbReference type="NCBI Taxonomy" id="747076"/>
    <lineage>
        <taxon>Bacteria</taxon>
        <taxon>Pseudomonadati</taxon>
        <taxon>Pseudomonadota</taxon>
        <taxon>Alphaproteobacteria</taxon>
        <taxon>Hyphomicrobiales</taxon>
        <taxon>Tepidamorphaceae</taxon>
        <taxon>Tepidamorphus</taxon>
    </lineage>
</organism>
<evidence type="ECO:0000256" key="1">
    <source>
        <dbReference type="SAM" id="SignalP"/>
    </source>
</evidence>
<dbReference type="EMBL" id="SMAK01000009">
    <property type="protein sequence ID" value="TCT08376.1"/>
    <property type="molecule type" value="Genomic_DNA"/>
</dbReference>
<feature type="domain" description="ABC-type transport auxiliary lipoprotein component" evidence="2">
    <location>
        <begin position="25"/>
        <end position="178"/>
    </location>
</feature>
<evidence type="ECO:0000313" key="3">
    <source>
        <dbReference type="EMBL" id="TCT08376.1"/>
    </source>
</evidence>
<dbReference type="Proteomes" id="UP000295678">
    <property type="component" value="Unassembled WGS sequence"/>
</dbReference>
<keyword evidence="4" id="KW-1185">Reference proteome</keyword>
<reference evidence="3 4" key="1">
    <citation type="submission" date="2019-03" db="EMBL/GenBank/DDBJ databases">
        <title>Genomic Encyclopedia of Type Strains, Phase IV (KMG-IV): sequencing the most valuable type-strain genomes for metagenomic binning, comparative biology and taxonomic classification.</title>
        <authorList>
            <person name="Goeker M."/>
        </authorList>
    </citation>
    <scope>NUCLEOTIDE SEQUENCE [LARGE SCALE GENOMIC DNA]</scope>
    <source>
        <strain evidence="3 4">DSM 19345</strain>
    </source>
</reference>
<proteinExistence type="predicted"/>
<name>A0A4R3M600_9HYPH</name>
<feature type="signal peptide" evidence="1">
    <location>
        <begin position="1"/>
        <end position="20"/>
    </location>
</feature>
<sequence length="186" mass="19333">MLACVLMVGGCALGAKPAPATFDLAAPRSVPGSGSTSIQFAVTEPTVVGALNSERIVVRPAPAAITYLSGAQWSDRAPKLVQARLIDTFRNSGRVRSVGMPGGAVVNDIGLVTDLQDFHIDAQQGIAVVTIAVRIVSDQSGRVIASRTFTASTPISGSRAEDMVAALNASFDKVATDLVVWTLDRI</sequence>
<evidence type="ECO:0000259" key="2">
    <source>
        <dbReference type="Pfam" id="PF03886"/>
    </source>
</evidence>
<dbReference type="OrthoDB" id="9808689at2"/>
<feature type="chain" id="PRO_5020967921" evidence="1">
    <location>
        <begin position="21"/>
        <end position="186"/>
    </location>
</feature>
<evidence type="ECO:0000313" key="4">
    <source>
        <dbReference type="Proteomes" id="UP000295678"/>
    </source>
</evidence>
<protein>
    <submittedName>
        <fullName evidence="3">Cholesterol transport system auxiliary component</fullName>
    </submittedName>
</protein>
<dbReference type="Gene3D" id="3.40.50.10610">
    <property type="entry name" value="ABC-type transport auxiliary lipoprotein component"/>
    <property type="match status" value="1"/>
</dbReference>
<dbReference type="SUPFAM" id="SSF159594">
    <property type="entry name" value="XCC0632-like"/>
    <property type="match status" value="1"/>
</dbReference>
<comment type="caution">
    <text evidence="3">The sequence shown here is derived from an EMBL/GenBank/DDBJ whole genome shotgun (WGS) entry which is preliminary data.</text>
</comment>
<keyword evidence="1" id="KW-0732">Signal</keyword>
<dbReference type="Pfam" id="PF03886">
    <property type="entry name" value="ABC_trans_aux"/>
    <property type="match status" value="1"/>
</dbReference>
<gene>
    <name evidence="3" type="ORF">EDC22_10951</name>
</gene>
<dbReference type="AlphaFoldDB" id="A0A4R3M600"/>
<dbReference type="InterPro" id="IPR005586">
    <property type="entry name" value="ABC_trans_aux"/>
</dbReference>
<accession>A0A4R3M600</accession>
<dbReference type="RefSeq" id="WP_132807303.1">
    <property type="nucleotide sequence ID" value="NZ_SMAK01000009.1"/>
</dbReference>